<dbReference type="InterPro" id="IPR028098">
    <property type="entry name" value="Glyco_trans_4-like_N"/>
</dbReference>
<dbReference type="GO" id="GO:0016757">
    <property type="term" value="F:glycosyltransferase activity"/>
    <property type="evidence" value="ECO:0007669"/>
    <property type="project" value="UniProtKB-ARBA"/>
</dbReference>
<dbReference type="Gene3D" id="3.40.50.2000">
    <property type="entry name" value="Glycogen Phosphorylase B"/>
    <property type="match status" value="1"/>
</dbReference>
<protein>
    <recommendedName>
        <fullName evidence="1">Glycosyltransferase subfamily 4-like N-terminal domain-containing protein</fullName>
    </recommendedName>
</protein>
<dbReference type="AlphaFoldDB" id="A0A328BSG2"/>
<dbReference type="EMBL" id="QHKM01000001">
    <property type="protein sequence ID" value="RAK69529.1"/>
    <property type="molecule type" value="Genomic_DNA"/>
</dbReference>
<proteinExistence type="predicted"/>
<dbReference type="Pfam" id="PF13439">
    <property type="entry name" value="Glyco_transf_4"/>
    <property type="match status" value="1"/>
</dbReference>
<name>A0A328BSG2_9BACT</name>
<evidence type="ECO:0000313" key="3">
    <source>
        <dbReference type="Proteomes" id="UP000248553"/>
    </source>
</evidence>
<gene>
    <name evidence="2" type="ORF">DLM85_01310</name>
</gene>
<reference evidence="3" key="1">
    <citation type="submission" date="2018-05" db="EMBL/GenBank/DDBJ databases">
        <authorList>
            <person name="Nie L."/>
        </authorList>
    </citation>
    <scope>NUCLEOTIDE SEQUENCE [LARGE SCALE GENOMIC DNA]</scope>
    <source>
        <strain evidence="3">NL</strain>
    </source>
</reference>
<dbReference type="SUPFAM" id="SSF53756">
    <property type="entry name" value="UDP-Glycosyltransferase/glycogen phosphorylase"/>
    <property type="match status" value="1"/>
</dbReference>
<organism evidence="2 3">
    <name type="scientific">Hymenobacter edaphi</name>
    <dbReference type="NCBI Taxonomy" id="2211146"/>
    <lineage>
        <taxon>Bacteria</taxon>
        <taxon>Pseudomonadati</taxon>
        <taxon>Bacteroidota</taxon>
        <taxon>Cytophagia</taxon>
        <taxon>Cytophagales</taxon>
        <taxon>Hymenobacteraceae</taxon>
        <taxon>Hymenobacter</taxon>
    </lineage>
</organism>
<dbReference type="OrthoDB" id="9806653at2"/>
<feature type="domain" description="Glycosyltransferase subfamily 4-like N-terminal" evidence="1">
    <location>
        <begin position="36"/>
        <end position="185"/>
    </location>
</feature>
<dbReference type="Proteomes" id="UP000248553">
    <property type="component" value="Unassembled WGS sequence"/>
</dbReference>
<keyword evidence="3" id="KW-1185">Reference proteome</keyword>
<evidence type="ECO:0000259" key="1">
    <source>
        <dbReference type="Pfam" id="PF13439"/>
    </source>
</evidence>
<sequence>MPTFVSASVLVGPSAPAGLAEPLAVLSLAPDLGPAEEQLLRLCATLRAAAQPVQLVAAADSPLAPHATGRLPVQPLAAPRSLRRVPRAAWLLARWLRRQRIGTLLVVRALDLPVASAAKWLLGGRLRLLFQQQEPLAAAAPAAWWARLSRRPLDAWLAPLPGTARAVEARTGLDARQLWVVPPGLPATARRVAATPPAQARRLLDLPAAAPLLGVADDGHSGYFALEVLYRLRGELNLPAELVIVGHPHAGPDAGRWQRLRRHARALGLSQAVYLRPFHAPEAGGLLFPALDALLSPAPTDDYDPLLLAALAAGCPVVAAEGLSAADFPGLRHLFPARDVAFGAMQTRAVLQAGRQAPPEAPHAQLSSYFSAAQQGRLLTDIVQYLTA</sequence>
<accession>A0A328BSG2</accession>
<dbReference type="RefSeq" id="WP_111476265.1">
    <property type="nucleotide sequence ID" value="NZ_QHKM01000001.1"/>
</dbReference>
<evidence type="ECO:0000313" key="2">
    <source>
        <dbReference type="EMBL" id="RAK69529.1"/>
    </source>
</evidence>
<comment type="caution">
    <text evidence="2">The sequence shown here is derived from an EMBL/GenBank/DDBJ whole genome shotgun (WGS) entry which is preliminary data.</text>
</comment>